<dbReference type="NCBIfam" id="TIGR00916">
    <property type="entry name" value="2A0604s01"/>
    <property type="match status" value="1"/>
</dbReference>
<comment type="caution">
    <text evidence="13">The sequence shown here is derived from an EMBL/GenBank/DDBJ whole genome shotgun (WGS) entry which is preliminary data.</text>
</comment>
<protein>
    <recommendedName>
        <fullName evidence="9">Protein translocase subunit SecD</fullName>
    </recommendedName>
</protein>
<proteinExistence type="inferred from homology"/>
<dbReference type="PANTHER" id="PTHR30081">
    <property type="entry name" value="PROTEIN-EXPORT MEMBRANE PROTEIN SEC"/>
    <property type="match status" value="1"/>
</dbReference>
<evidence type="ECO:0000259" key="10">
    <source>
        <dbReference type="Pfam" id="PF02355"/>
    </source>
</evidence>
<dbReference type="GO" id="GO:0043952">
    <property type="term" value="P:protein transport by the Sec complex"/>
    <property type="evidence" value="ECO:0007669"/>
    <property type="project" value="UniProtKB-UniRule"/>
</dbReference>
<keyword evidence="3 9" id="KW-1003">Cell membrane</keyword>
<sequence length="535" mass="57387">MLNDFPPWKVWLLTALLVVGVLLSIPSFLTPAQREQIPDFLPQPAVNLGLDLSGGVHILLEAETDEFAATRLQSMADRIEDAMNRDDPRIAIGDISRSGGRIAFTVRDEAQLDDAMERVRELTQPVGFTGERDYSVENIDSLQIVVTPTEAGFEAAVDTAVSTATEVVRTRIDELGTREPTIIRQGSDRIVVQVPGLDSPESLMSLIGRTASLEFRLVNYNADPLAGQSCEAPIGSEAIPWAEQTGYQGCVIVQRRVMVSGDQLENAQQGFDSQTNQVTVNLTFDGPGGRAFGRVTQENVGRPFAIILDGEALSAPNINEPILGGSAQITGGFSVQSANELAIALRSGRLPVQLTVIENRTVGPELGADSIEMGALAGLIATVAVIAFMIVTYGRFGVYANIALALNLFLILAIMALLDATLTLPGIAGFVLTVGVAVDANVLINERIREEQRRGRKIVDAVETGYKEASRAIFDANITNVIGGALMFSFGSGPVRGFAVVLVIGVITSVFTAVTVTRMMVAVWLKNKRPKELVI</sequence>
<name>A0A842I207_9SPHN</name>
<comment type="subcellular location">
    <subcellularLocation>
        <location evidence="1 9">Cell membrane</location>
        <topology evidence="1 9">Multi-pass membrane protein</topology>
    </subcellularLocation>
</comment>
<dbReference type="EMBL" id="JACJVJ010000002">
    <property type="protein sequence ID" value="MBC2778821.1"/>
    <property type="molecule type" value="Genomic_DNA"/>
</dbReference>
<reference evidence="13 14" key="1">
    <citation type="submission" date="2020-08" db="EMBL/GenBank/DDBJ databases">
        <title>Draft genome sequence of Parasphingopyxis sp. GrpM-11.</title>
        <authorList>
            <person name="Oh J."/>
            <person name="Roh D.-H."/>
        </authorList>
    </citation>
    <scope>NUCLEOTIDE SEQUENCE [LARGE SCALE GENOMIC DNA]</scope>
    <source>
        <strain evidence="13 14">GrpM-11</strain>
    </source>
</reference>
<comment type="subunit">
    <text evidence="9">Forms a complex with SecF. Part of the essential Sec protein translocation apparatus which comprises SecA, SecYEG and auxiliary proteins SecDF-YajC and YidC.</text>
</comment>
<dbReference type="Gene3D" id="3.30.70.3400">
    <property type="match status" value="1"/>
</dbReference>
<feature type="transmembrane region" description="Helical" evidence="9">
    <location>
        <begin position="373"/>
        <end position="391"/>
    </location>
</feature>
<keyword evidence="6 9" id="KW-1133">Transmembrane helix</keyword>
<evidence type="ECO:0000256" key="6">
    <source>
        <dbReference type="ARBA" id="ARBA00022989"/>
    </source>
</evidence>
<dbReference type="RefSeq" id="WP_185802046.1">
    <property type="nucleotide sequence ID" value="NZ_JACJVJ010000002.1"/>
</dbReference>
<dbReference type="InterPro" id="IPR055344">
    <property type="entry name" value="SecD_SecF_C_bact"/>
</dbReference>
<evidence type="ECO:0000313" key="13">
    <source>
        <dbReference type="EMBL" id="MBC2778821.1"/>
    </source>
</evidence>
<feature type="transmembrane region" description="Helical" evidence="9">
    <location>
        <begin position="497"/>
        <end position="525"/>
    </location>
</feature>
<dbReference type="PANTHER" id="PTHR30081:SF1">
    <property type="entry name" value="PROTEIN TRANSLOCASE SUBUNIT SECD"/>
    <property type="match status" value="1"/>
</dbReference>
<feature type="transmembrane region" description="Helical" evidence="9">
    <location>
        <begin position="398"/>
        <end position="418"/>
    </location>
</feature>
<keyword evidence="5 9" id="KW-0653">Protein transport</keyword>
<comment type="function">
    <text evidence="9">Part of the Sec protein translocase complex. Interacts with the SecYEG preprotein conducting channel. SecDF uses the proton motive force (PMF) to complete protein translocation after the ATP-dependent function of SecA.</text>
</comment>
<evidence type="ECO:0000256" key="9">
    <source>
        <dbReference type="HAMAP-Rule" id="MF_01463"/>
    </source>
</evidence>
<dbReference type="FunFam" id="1.20.1640.10:FF:000004">
    <property type="entry name" value="Protein translocase subunit SecD"/>
    <property type="match status" value="1"/>
</dbReference>
<dbReference type="GO" id="GO:0005886">
    <property type="term" value="C:plasma membrane"/>
    <property type="evidence" value="ECO:0007669"/>
    <property type="project" value="UniProtKB-SubCell"/>
</dbReference>
<dbReference type="Gene3D" id="3.30.1360.200">
    <property type="match status" value="1"/>
</dbReference>
<evidence type="ECO:0000256" key="7">
    <source>
        <dbReference type="ARBA" id="ARBA00023010"/>
    </source>
</evidence>
<keyword evidence="14" id="KW-1185">Reference proteome</keyword>
<dbReference type="Pfam" id="PF21760">
    <property type="entry name" value="SecD_1st"/>
    <property type="match status" value="1"/>
</dbReference>
<dbReference type="InterPro" id="IPR022813">
    <property type="entry name" value="SecD/SecF_arch_bac"/>
</dbReference>
<dbReference type="InterPro" id="IPR054384">
    <property type="entry name" value="SecDF_P1_head"/>
</dbReference>
<dbReference type="Pfam" id="PF02355">
    <property type="entry name" value="SecD_SecF_C"/>
    <property type="match status" value="1"/>
</dbReference>
<comment type="caution">
    <text evidence="9">Lacks conserved residue(s) required for the propagation of feature annotation.</text>
</comment>
<dbReference type="NCBIfam" id="TIGR01129">
    <property type="entry name" value="secD"/>
    <property type="match status" value="1"/>
</dbReference>
<evidence type="ECO:0000313" key="14">
    <source>
        <dbReference type="Proteomes" id="UP000564378"/>
    </source>
</evidence>
<organism evidence="13 14">
    <name type="scientific">Parasphingopyxis marina</name>
    <dbReference type="NCBI Taxonomy" id="2761622"/>
    <lineage>
        <taxon>Bacteria</taxon>
        <taxon>Pseudomonadati</taxon>
        <taxon>Pseudomonadota</taxon>
        <taxon>Alphaproteobacteria</taxon>
        <taxon>Sphingomonadales</taxon>
        <taxon>Sphingomonadaceae</taxon>
        <taxon>Parasphingopyxis</taxon>
    </lineage>
</organism>
<dbReference type="InterPro" id="IPR005791">
    <property type="entry name" value="SecD"/>
</dbReference>
<evidence type="ECO:0000259" key="12">
    <source>
        <dbReference type="Pfam" id="PF22599"/>
    </source>
</evidence>
<evidence type="ECO:0000256" key="3">
    <source>
        <dbReference type="ARBA" id="ARBA00022475"/>
    </source>
</evidence>
<evidence type="ECO:0000256" key="5">
    <source>
        <dbReference type="ARBA" id="ARBA00022927"/>
    </source>
</evidence>
<dbReference type="GO" id="GO:0006605">
    <property type="term" value="P:protein targeting"/>
    <property type="evidence" value="ECO:0007669"/>
    <property type="project" value="UniProtKB-UniRule"/>
</dbReference>
<keyword evidence="4 9" id="KW-0812">Transmembrane</keyword>
<comment type="similarity">
    <text evidence="9">Belongs to the SecD/SecF family. SecD subfamily.</text>
</comment>
<evidence type="ECO:0000256" key="8">
    <source>
        <dbReference type="ARBA" id="ARBA00023136"/>
    </source>
</evidence>
<feature type="domain" description="Protein translocase subunit SecDF P1" evidence="11">
    <location>
        <begin position="162"/>
        <end position="219"/>
    </location>
</feature>
<dbReference type="AlphaFoldDB" id="A0A842I207"/>
<keyword evidence="7 9" id="KW-0811">Translocation</keyword>
<evidence type="ECO:0000256" key="4">
    <source>
        <dbReference type="ARBA" id="ARBA00022692"/>
    </source>
</evidence>
<evidence type="ECO:0000256" key="2">
    <source>
        <dbReference type="ARBA" id="ARBA00022448"/>
    </source>
</evidence>
<keyword evidence="8 9" id="KW-0472">Membrane</keyword>
<gene>
    <name evidence="9 13" type="primary">secD</name>
    <name evidence="13" type="ORF">H6P80_14445</name>
</gene>
<feature type="transmembrane region" description="Helical" evidence="9">
    <location>
        <begin position="424"/>
        <end position="444"/>
    </location>
</feature>
<evidence type="ECO:0000256" key="1">
    <source>
        <dbReference type="ARBA" id="ARBA00004651"/>
    </source>
</evidence>
<feature type="domain" description="Protein export membrane protein SecD/SecF C-terminal" evidence="10">
    <location>
        <begin position="354"/>
        <end position="524"/>
    </location>
</feature>
<dbReference type="InterPro" id="IPR048634">
    <property type="entry name" value="SecD_SecF_C"/>
</dbReference>
<dbReference type="InterPro" id="IPR022646">
    <property type="entry name" value="SecD/SecF_CS"/>
</dbReference>
<dbReference type="HAMAP" id="MF_01463_B">
    <property type="entry name" value="SecD_B"/>
    <property type="match status" value="1"/>
</dbReference>
<dbReference type="Pfam" id="PF07549">
    <property type="entry name" value="Sec_GG"/>
    <property type="match status" value="1"/>
</dbReference>
<accession>A0A842I207</accession>
<keyword evidence="2 9" id="KW-0813">Transport</keyword>
<feature type="domain" description="SecDF P1 head subdomain" evidence="12">
    <location>
        <begin position="250"/>
        <end position="352"/>
    </location>
</feature>
<feature type="transmembrane region" description="Helical" evidence="9">
    <location>
        <begin position="472"/>
        <end position="491"/>
    </location>
</feature>
<dbReference type="GO" id="GO:0065002">
    <property type="term" value="P:intracellular protein transmembrane transport"/>
    <property type="evidence" value="ECO:0007669"/>
    <property type="project" value="UniProtKB-UniRule"/>
</dbReference>
<dbReference type="SUPFAM" id="SSF82866">
    <property type="entry name" value="Multidrug efflux transporter AcrB transmembrane domain"/>
    <property type="match status" value="1"/>
</dbReference>
<dbReference type="InterPro" id="IPR048631">
    <property type="entry name" value="SecD_1st"/>
</dbReference>
<dbReference type="GO" id="GO:0015450">
    <property type="term" value="F:protein-transporting ATPase activity"/>
    <property type="evidence" value="ECO:0007669"/>
    <property type="project" value="InterPro"/>
</dbReference>
<evidence type="ECO:0000259" key="11">
    <source>
        <dbReference type="Pfam" id="PF21760"/>
    </source>
</evidence>
<dbReference type="Gene3D" id="1.20.1640.10">
    <property type="entry name" value="Multidrug efflux transporter AcrB transmembrane domain"/>
    <property type="match status" value="1"/>
</dbReference>
<dbReference type="Pfam" id="PF22599">
    <property type="entry name" value="SecDF_P1_head"/>
    <property type="match status" value="1"/>
</dbReference>
<dbReference type="Proteomes" id="UP000564378">
    <property type="component" value="Unassembled WGS sequence"/>
</dbReference>